<dbReference type="Pfam" id="PF05728">
    <property type="entry name" value="UPF0227"/>
    <property type="match status" value="1"/>
</dbReference>
<evidence type="ECO:0000313" key="4">
    <source>
        <dbReference type="Proteomes" id="UP000253065"/>
    </source>
</evidence>
<dbReference type="Gene3D" id="3.40.50.1820">
    <property type="entry name" value="alpha/beta hydrolase"/>
    <property type="match status" value="1"/>
</dbReference>
<dbReference type="AlphaFoldDB" id="A0A368V788"/>
<accession>A0A368V788</accession>
<keyword evidence="4" id="KW-1185">Reference proteome</keyword>
<protein>
    <submittedName>
        <fullName evidence="2">Uncharacterized protein UPF0227</fullName>
    </submittedName>
</protein>
<evidence type="ECO:0000313" key="1">
    <source>
        <dbReference type="EMBL" id="RBP75003.1"/>
    </source>
</evidence>
<evidence type="ECO:0000313" key="3">
    <source>
        <dbReference type="Proteomes" id="UP000252795"/>
    </source>
</evidence>
<dbReference type="Proteomes" id="UP000253065">
    <property type="component" value="Unassembled WGS sequence"/>
</dbReference>
<sequence length="179" mass="19582">MAQPAFYVFLSHGLESGPGSTKIQALKTVAETFSGVYAEAVDHRSTKDPAERLEQMRHAMAAAGARPEQTILAGSSMGGWVCARTSEQAPVRGCFMLAPALALPDYPESNPVIGAHHARIIHGWNDDVVPVMPVLELARRQQIEALVLPDGHRLENSVQRVAEEFRRFLFLCVENPNPS</sequence>
<organism evidence="2 3">
    <name type="scientific">Marinobacter nauticus</name>
    <name type="common">Marinobacter hydrocarbonoclasticus</name>
    <name type="synonym">Marinobacter aquaeolei</name>
    <dbReference type="NCBI Taxonomy" id="2743"/>
    <lineage>
        <taxon>Bacteria</taxon>
        <taxon>Pseudomonadati</taxon>
        <taxon>Pseudomonadota</taxon>
        <taxon>Gammaproteobacteria</taxon>
        <taxon>Pseudomonadales</taxon>
        <taxon>Marinobacteraceae</taxon>
        <taxon>Marinobacter</taxon>
    </lineage>
</organism>
<comment type="caution">
    <text evidence="2">The sequence shown here is derived from an EMBL/GenBank/DDBJ whole genome shotgun (WGS) entry which is preliminary data.</text>
</comment>
<dbReference type="InterPro" id="IPR008886">
    <property type="entry name" value="UPF0227/Esterase_YqiA"/>
</dbReference>
<gene>
    <name evidence="2" type="ORF">DET51_104152</name>
    <name evidence="1" type="ORF">DET64_104152</name>
</gene>
<reference evidence="2 3" key="1">
    <citation type="submission" date="2018-07" db="EMBL/GenBank/DDBJ databases">
        <title>Freshwater and sediment microbial communities from various areas in North America, analyzing microbe dynamics in response to fracking.</title>
        <authorList>
            <person name="Lamendella R."/>
        </authorList>
    </citation>
    <scope>NUCLEOTIDE SEQUENCE [LARGE SCALE GENOMIC DNA]</scope>
    <source>
        <strain evidence="2 3">114E</strain>
        <strain evidence="1 4">114E_o</strain>
    </source>
</reference>
<dbReference type="Proteomes" id="UP000252795">
    <property type="component" value="Unassembled WGS sequence"/>
</dbReference>
<dbReference type="EMBL" id="QNSA01000004">
    <property type="protein sequence ID" value="RBP75003.1"/>
    <property type="molecule type" value="Genomic_DNA"/>
</dbReference>
<evidence type="ECO:0000313" key="2">
    <source>
        <dbReference type="EMBL" id="RCW35534.1"/>
    </source>
</evidence>
<dbReference type="InterPro" id="IPR029058">
    <property type="entry name" value="AB_hydrolase_fold"/>
</dbReference>
<dbReference type="SUPFAM" id="SSF53474">
    <property type="entry name" value="alpha/beta-Hydrolases"/>
    <property type="match status" value="1"/>
</dbReference>
<dbReference type="EMBL" id="QPJB01000004">
    <property type="protein sequence ID" value="RCW35534.1"/>
    <property type="molecule type" value="Genomic_DNA"/>
</dbReference>
<dbReference type="RefSeq" id="WP_113879538.1">
    <property type="nucleotide sequence ID" value="NZ_QNSA01000004.1"/>
</dbReference>
<proteinExistence type="predicted"/>
<name>A0A368V788_MARNT</name>